<gene>
    <name evidence="11" type="ORF">JD844_019257</name>
</gene>
<dbReference type="CDD" id="cd21792">
    <property type="entry name" value="Rad21_Rec8_M_NXP1-like"/>
    <property type="match status" value="1"/>
</dbReference>
<evidence type="ECO:0000259" key="9">
    <source>
        <dbReference type="Pfam" id="PF04824"/>
    </source>
</evidence>
<dbReference type="InterPro" id="IPR039781">
    <property type="entry name" value="Rad21/Rec8-like"/>
</dbReference>
<evidence type="ECO:0000256" key="5">
    <source>
        <dbReference type="ARBA" id="ARBA00022829"/>
    </source>
</evidence>
<dbReference type="InterPro" id="IPR006910">
    <property type="entry name" value="Rad21_Rec8_N"/>
</dbReference>
<organism evidence="11 12">
    <name type="scientific">Phrynosoma platyrhinos</name>
    <name type="common">Desert horned lizard</name>
    <dbReference type="NCBI Taxonomy" id="52577"/>
    <lineage>
        <taxon>Eukaryota</taxon>
        <taxon>Metazoa</taxon>
        <taxon>Chordata</taxon>
        <taxon>Craniata</taxon>
        <taxon>Vertebrata</taxon>
        <taxon>Euteleostomi</taxon>
        <taxon>Lepidosauria</taxon>
        <taxon>Squamata</taxon>
        <taxon>Bifurcata</taxon>
        <taxon>Unidentata</taxon>
        <taxon>Episquamata</taxon>
        <taxon>Toxicofera</taxon>
        <taxon>Iguania</taxon>
        <taxon>Phrynosomatidae</taxon>
        <taxon>Phrynosomatinae</taxon>
        <taxon>Phrynosoma</taxon>
    </lineage>
</organism>
<dbReference type="InterPro" id="IPR049589">
    <property type="entry name" value="NXP1_M-like"/>
</dbReference>
<feature type="coiled-coil region" evidence="7">
    <location>
        <begin position="8"/>
        <end position="35"/>
    </location>
</feature>
<comment type="similarity">
    <text evidence="3">Belongs to the rad21 family.</text>
</comment>
<dbReference type="SUPFAM" id="SSF46785">
    <property type="entry name" value="Winged helix' DNA-binding domain"/>
    <property type="match status" value="1"/>
</dbReference>
<comment type="subcellular location">
    <subcellularLocation>
        <location evidence="2">Chromosome</location>
    </subcellularLocation>
    <subcellularLocation>
        <location evidence="1">Nucleus</location>
    </subcellularLocation>
</comment>
<evidence type="ECO:0000256" key="2">
    <source>
        <dbReference type="ARBA" id="ARBA00004286"/>
    </source>
</evidence>
<dbReference type="InterPro" id="IPR036390">
    <property type="entry name" value="WH_DNA-bd_sf"/>
</dbReference>
<dbReference type="InterPro" id="IPR023093">
    <property type="entry name" value="ScpA-like_C"/>
</dbReference>
<dbReference type="Pfam" id="PF04824">
    <property type="entry name" value="Rad21_Rec8"/>
    <property type="match status" value="1"/>
</dbReference>
<evidence type="ECO:0000313" key="11">
    <source>
        <dbReference type="EMBL" id="KAH0619296.1"/>
    </source>
</evidence>
<dbReference type="Proteomes" id="UP000826234">
    <property type="component" value="Unassembled WGS sequence"/>
</dbReference>
<evidence type="ECO:0000256" key="3">
    <source>
        <dbReference type="ARBA" id="ARBA00009870"/>
    </source>
</evidence>
<proteinExistence type="inferred from homology"/>
<dbReference type="PANTHER" id="PTHR12585">
    <property type="entry name" value="SCC1 / RAD21 FAMILY MEMBER"/>
    <property type="match status" value="1"/>
</dbReference>
<feature type="domain" description="Rad21/Rec8-like protein N-terminal" evidence="10">
    <location>
        <begin position="107"/>
        <end position="206"/>
    </location>
</feature>
<evidence type="ECO:0000256" key="6">
    <source>
        <dbReference type="ARBA" id="ARBA00023242"/>
    </source>
</evidence>
<evidence type="ECO:0000256" key="1">
    <source>
        <dbReference type="ARBA" id="ARBA00004123"/>
    </source>
</evidence>
<dbReference type="InterPro" id="IPR006909">
    <property type="entry name" value="Rad21/Rec8_C_eu"/>
</dbReference>
<dbReference type="Gene3D" id="1.10.10.580">
    <property type="entry name" value="Structural maintenance of chromosome 1. Chain E"/>
    <property type="match status" value="1"/>
</dbReference>
<reference evidence="11 12" key="1">
    <citation type="journal article" date="2022" name="Gigascience">
        <title>A chromosome-level genome assembly and annotation of the desert horned lizard, Phrynosoma platyrhinos, provides insight into chromosomal rearrangements among reptiles.</title>
        <authorList>
            <person name="Koochekian N."/>
            <person name="Ascanio A."/>
            <person name="Farleigh K."/>
            <person name="Card D.C."/>
            <person name="Schield D.R."/>
            <person name="Castoe T.A."/>
            <person name="Jezkova T."/>
        </authorList>
    </citation>
    <scope>NUCLEOTIDE SEQUENCE [LARGE SCALE GENOMIC DNA]</scope>
    <source>
        <strain evidence="11">NK-2021</strain>
    </source>
</reference>
<keyword evidence="5" id="KW-0159">Chromosome partition</keyword>
<comment type="caution">
    <text evidence="11">The sequence shown here is derived from an EMBL/GenBank/DDBJ whole genome shotgun (WGS) entry which is preliminary data.</text>
</comment>
<dbReference type="EMBL" id="JAIPUX010005289">
    <property type="protein sequence ID" value="KAH0619296.1"/>
    <property type="molecule type" value="Genomic_DNA"/>
</dbReference>
<keyword evidence="12" id="KW-1185">Reference proteome</keyword>
<evidence type="ECO:0000256" key="8">
    <source>
        <dbReference type="SAM" id="MobiDB-lite"/>
    </source>
</evidence>
<evidence type="ECO:0008006" key="13">
    <source>
        <dbReference type="Google" id="ProtNLM"/>
    </source>
</evidence>
<feature type="region of interest" description="Disordered" evidence="8">
    <location>
        <begin position="525"/>
        <end position="547"/>
    </location>
</feature>
<dbReference type="PANTHER" id="PTHR12585:SF19">
    <property type="entry name" value="DOUBLE-STRAND-BREAK REPAIR PROTEIN RAD21-LIKE PROTEIN 1"/>
    <property type="match status" value="1"/>
</dbReference>
<dbReference type="Pfam" id="PF04825">
    <property type="entry name" value="Rad21_Rec8_N"/>
    <property type="match status" value="1"/>
</dbReference>
<keyword evidence="6" id="KW-0539">Nucleus</keyword>
<accession>A0ABQ7SPS0</accession>
<evidence type="ECO:0000256" key="4">
    <source>
        <dbReference type="ARBA" id="ARBA00022454"/>
    </source>
</evidence>
<evidence type="ECO:0000259" key="10">
    <source>
        <dbReference type="Pfam" id="PF04825"/>
    </source>
</evidence>
<keyword evidence="7" id="KW-0175">Coiled coil</keyword>
<evidence type="ECO:0000313" key="12">
    <source>
        <dbReference type="Proteomes" id="UP000826234"/>
    </source>
</evidence>
<name>A0ABQ7SPS0_PHRPL</name>
<protein>
    <recommendedName>
        <fullName evidence="13">Double-strand-break repair protein rad21-like protein 1</fullName>
    </recommendedName>
</protein>
<keyword evidence="4" id="KW-0158">Chromosome</keyword>
<feature type="domain" description="Rad21/Rec8-like protein C-terminal eukaryotic" evidence="9">
    <location>
        <begin position="570"/>
        <end position="622"/>
    </location>
</feature>
<evidence type="ECO:0000256" key="7">
    <source>
        <dbReference type="SAM" id="Coils"/>
    </source>
</evidence>
<sequence>MPLASEQRVQMEQALAWLRRELAEMQLQDQQLLEKLLQLHTALRELKVESADWESADPSRDRVSLKPDGVVMKYYCDTSNDVAELMVPKLSNLQDPHQVREHNIGKMFYMQLLMNKRGPLAKIWLAAHWDKKLTKAHIFECNLETTVEKIVSPKCAIALRTSGHLLLGVVRIYHRKTKYLLADCNEALLKMQTAFRPGLVDLPKENCEANYDAITLPEEFHDFDTQLPEVNAIDVAQHFTLNQSKAEDITLMEEDFRLPNGDSFGEEIEIPRPGSFFSDSLLPSSIGVLADHSSLSITENKIALNEDAYVLKHDGFGDEGAAEDMIDHPTSKQEARSHQINETTLLSNKEEGFVLEPIDDTALIRKQRGKRKRKLLVDAVKEISRSTMENQLMYYKDTITTLDIAPPTRKLMVLQELGSVDKLLDRPAQLLINEDLQMLFTRTIRNRRKKLQQEVEVDERSKEQYVKEPIAENSNNLQDIVHPKMLNVLQNGEDERNNNTSFETRGAVEMVSALSDGSCADSSLRQEFETEQAAAENELQGSNIENEEKRRHKRTLLLLNTFRHIEQTGAKSFSLLDLCKNQNNKEVATTFYSLLVLKKQRAVDVAQAVPYADIIVTKGPKFHIL</sequence>